<name>A0A5B8NQI6_9CHRO</name>
<dbReference type="InterPro" id="IPR000212">
    <property type="entry name" value="DNA_helicase_UvrD/REP"/>
</dbReference>
<evidence type="ECO:0000313" key="2">
    <source>
        <dbReference type="EMBL" id="QDZ41593.1"/>
    </source>
</evidence>
<evidence type="ECO:0000313" key="3">
    <source>
        <dbReference type="Proteomes" id="UP000318453"/>
    </source>
</evidence>
<dbReference type="EMBL" id="CP042327">
    <property type="protein sequence ID" value="QDZ41593.1"/>
    <property type="molecule type" value="Genomic_DNA"/>
</dbReference>
<feature type="domain" description="NERD" evidence="1">
    <location>
        <begin position="27"/>
        <end position="129"/>
    </location>
</feature>
<dbReference type="Gene3D" id="3.40.50.300">
    <property type="entry name" value="P-loop containing nucleotide triphosphate hydrolases"/>
    <property type="match status" value="2"/>
</dbReference>
<dbReference type="AlphaFoldDB" id="A0A5B8NQI6"/>
<keyword evidence="2" id="KW-0614">Plasmid</keyword>
<dbReference type="GO" id="GO:0003678">
    <property type="term" value="F:DNA helicase activity"/>
    <property type="evidence" value="ECO:0007669"/>
    <property type="project" value="InterPro"/>
</dbReference>
<dbReference type="SUPFAM" id="SSF52540">
    <property type="entry name" value="P-loop containing nucleoside triphosphate hydrolases"/>
    <property type="match status" value="1"/>
</dbReference>
<dbReference type="Pfam" id="PF13245">
    <property type="entry name" value="AAA_19"/>
    <property type="match status" value="1"/>
</dbReference>
<dbReference type="OrthoDB" id="7066673at2"/>
<organism evidence="2 3">
    <name type="scientific">Euhalothece natronophila Z-M001</name>
    <dbReference type="NCBI Taxonomy" id="522448"/>
    <lineage>
        <taxon>Bacteria</taxon>
        <taxon>Bacillati</taxon>
        <taxon>Cyanobacteriota</taxon>
        <taxon>Cyanophyceae</taxon>
        <taxon>Oscillatoriophycideae</taxon>
        <taxon>Chroococcales</taxon>
        <taxon>Halothecacae</taxon>
        <taxon>Halothece cluster</taxon>
        <taxon>Euhalothece</taxon>
    </lineage>
</organism>
<geneLocation type="plasmid" evidence="3">
    <name>peu1</name>
</geneLocation>
<sequence length="640" mass="73859">MTLMKTQTRFISPALNELSSLRTPLTWGEQKVLELFHEKLSPNWEIYIQPHLNGLRPDFVLLNPRVGIAVFEVKDWNLDAMPYRVKFSKTGLPELWATSKTGKDFPVKDNPIEKVMQYKESLVNLYCPRIANKAVANYQYKAVITAGVIMTKAPTQKVKNLFQPFVEDFKLNEKYYPIVGQEALEQKDIKAVFPSARWNSSKLMEPQLAKDLRHWLIEPNIAKTQRQPLELNKKQKELVNSRTDTGFRRIKGSAGSGKSLVLAGRAAQLSAEGKDVLVVSYNITLWHYLRDLAVRHQVPGQKINNVVWCHFHEWCKQVCYDVGWQNKYRELWKQLEGIQDQKEYQEILTKILEVELVQLTKQAINQNLESVPTFDAILVDEGQDYNLDWWNTLRQVCREDGEMLLVADETQDLYQRTQAWTEESMNGAGFRGDWVRLDTCYRTPNQLIPSLQQFAETYLENSVINLPEPETAQTEINVAPVKMRWIQVDNQKDITSITTKAVLKMPVWSEPDTLSYSDIVLLTQDHPSGLKCVEMLKQNRVKVAHVFGKNHEEKKGRKLEFYMGDARVKAATIHSFKGWESSAMVIQINRVDSEQDLATIYVAISRLKRQINGSYLTVVCSAPELEDFGQTWEQFEKINV</sequence>
<dbReference type="Proteomes" id="UP000318453">
    <property type="component" value="Plasmid pEu1"/>
</dbReference>
<gene>
    <name evidence="2" type="ORF">FRE64_16600</name>
</gene>
<dbReference type="GO" id="GO:0003677">
    <property type="term" value="F:DNA binding"/>
    <property type="evidence" value="ECO:0007669"/>
    <property type="project" value="InterPro"/>
</dbReference>
<dbReference type="Pfam" id="PF08378">
    <property type="entry name" value="NERD"/>
    <property type="match status" value="1"/>
</dbReference>
<dbReference type="KEGG" id="enn:FRE64_16600"/>
<accession>A0A5B8NQI6</accession>
<reference evidence="2" key="1">
    <citation type="submission" date="2019-08" db="EMBL/GenBank/DDBJ databases">
        <title>Carotenoids and Carotenoid Binding Proteins in the Halophilic Cyanobacterium Euhalothece sp. ZM00.</title>
        <authorList>
            <person name="Cho S.M."/>
            <person name="Song J.Y."/>
            <person name="Park Y.-I."/>
        </authorList>
    </citation>
    <scope>NUCLEOTIDE SEQUENCE [LARGE SCALE GENOMIC DNA]</scope>
    <source>
        <strain evidence="2">Z-M001</strain>
        <plasmid evidence="2">pEu1</plasmid>
    </source>
</reference>
<proteinExistence type="predicted"/>
<evidence type="ECO:0000259" key="1">
    <source>
        <dbReference type="Pfam" id="PF08378"/>
    </source>
</evidence>
<dbReference type="GO" id="GO:0005524">
    <property type="term" value="F:ATP binding"/>
    <property type="evidence" value="ECO:0007669"/>
    <property type="project" value="InterPro"/>
</dbReference>
<dbReference type="InterPro" id="IPR011528">
    <property type="entry name" value="NERD"/>
</dbReference>
<dbReference type="PANTHER" id="PTHR11070">
    <property type="entry name" value="UVRD / RECB / PCRA DNA HELICASE FAMILY MEMBER"/>
    <property type="match status" value="1"/>
</dbReference>
<protein>
    <submittedName>
        <fullName evidence="2">AAA family ATPase</fullName>
    </submittedName>
</protein>
<dbReference type="InterPro" id="IPR027417">
    <property type="entry name" value="P-loop_NTPase"/>
</dbReference>
<keyword evidence="3" id="KW-1185">Reference proteome</keyword>